<evidence type="ECO:0000313" key="12">
    <source>
        <dbReference type="EMBL" id="MDX8419730.1"/>
    </source>
</evidence>
<dbReference type="InterPro" id="IPR036640">
    <property type="entry name" value="ABC1_TM_sf"/>
</dbReference>
<dbReference type="Pfam" id="PF00005">
    <property type="entry name" value="ABC_tran"/>
    <property type="match status" value="1"/>
</dbReference>
<feature type="transmembrane region" description="Helical" evidence="9">
    <location>
        <begin position="420"/>
        <end position="438"/>
    </location>
</feature>
<dbReference type="InterPro" id="IPR017871">
    <property type="entry name" value="ABC_transporter-like_CS"/>
</dbReference>
<evidence type="ECO:0000256" key="4">
    <source>
        <dbReference type="ARBA" id="ARBA00022692"/>
    </source>
</evidence>
<dbReference type="GO" id="GO:0005886">
    <property type="term" value="C:plasma membrane"/>
    <property type="evidence" value="ECO:0007669"/>
    <property type="project" value="UniProtKB-SubCell"/>
</dbReference>
<evidence type="ECO:0000256" key="3">
    <source>
        <dbReference type="ARBA" id="ARBA00022475"/>
    </source>
</evidence>
<dbReference type="GO" id="GO:0016887">
    <property type="term" value="F:ATP hydrolysis activity"/>
    <property type="evidence" value="ECO:0007669"/>
    <property type="project" value="InterPro"/>
</dbReference>
<comment type="caution">
    <text evidence="12">The sequence shown here is derived from an EMBL/GenBank/DDBJ whole genome shotgun (WGS) entry which is preliminary data.</text>
</comment>
<organism evidence="12 13">
    <name type="scientific">Grylomicrobium aquisgranensis</name>
    <dbReference type="NCBI Taxonomy" id="2926318"/>
    <lineage>
        <taxon>Bacteria</taxon>
        <taxon>Bacillati</taxon>
        <taxon>Bacillota</taxon>
        <taxon>Erysipelotrichia</taxon>
        <taxon>Erysipelotrichales</taxon>
        <taxon>Erysipelotrichaceae</taxon>
        <taxon>Grylomicrobium</taxon>
    </lineage>
</organism>
<dbReference type="SMART" id="SM00382">
    <property type="entry name" value="AAA"/>
    <property type="match status" value="1"/>
</dbReference>
<dbReference type="InterPro" id="IPR003593">
    <property type="entry name" value="AAA+_ATPase"/>
</dbReference>
<dbReference type="Proteomes" id="UP001286174">
    <property type="component" value="Unassembled WGS sequence"/>
</dbReference>
<keyword evidence="5" id="KW-0547">Nucleotide-binding</keyword>
<keyword evidence="4 9" id="KW-0812">Transmembrane</keyword>
<dbReference type="InterPro" id="IPR003439">
    <property type="entry name" value="ABC_transporter-like_ATP-bd"/>
</dbReference>
<keyword evidence="7 9" id="KW-1133">Transmembrane helix</keyword>
<dbReference type="FunFam" id="3.40.50.300:FF:000854">
    <property type="entry name" value="Multidrug ABC transporter ATP-binding protein"/>
    <property type="match status" value="1"/>
</dbReference>
<protein>
    <submittedName>
        <fullName evidence="12">ABC transporter ATP-binding protein/permease</fullName>
    </submittedName>
</protein>
<evidence type="ECO:0000256" key="2">
    <source>
        <dbReference type="ARBA" id="ARBA00022448"/>
    </source>
</evidence>
<evidence type="ECO:0000259" key="11">
    <source>
        <dbReference type="PROSITE" id="PS50929"/>
    </source>
</evidence>
<evidence type="ECO:0000256" key="6">
    <source>
        <dbReference type="ARBA" id="ARBA00022840"/>
    </source>
</evidence>
<accession>A0AB35U8E9</accession>
<gene>
    <name evidence="12" type="ORF">MOZ60_06440</name>
</gene>
<evidence type="ECO:0000313" key="13">
    <source>
        <dbReference type="Proteomes" id="UP001286174"/>
    </source>
</evidence>
<keyword evidence="6 12" id="KW-0067">ATP-binding</keyword>
<dbReference type="AlphaFoldDB" id="A0AB35U8E9"/>
<keyword evidence="13" id="KW-1185">Reference proteome</keyword>
<dbReference type="GO" id="GO:0140359">
    <property type="term" value="F:ABC-type transporter activity"/>
    <property type="evidence" value="ECO:0007669"/>
    <property type="project" value="InterPro"/>
</dbReference>
<dbReference type="Pfam" id="PF00664">
    <property type="entry name" value="ABC_membrane"/>
    <property type="match status" value="1"/>
</dbReference>
<dbReference type="Gene3D" id="1.20.1560.10">
    <property type="entry name" value="ABC transporter type 1, transmembrane domain"/>
    <property type="match status" value="1"/>
</dbReference>
<dbReference type="PROSITE" id="PS50893">
    <property type="entry name" value="ABC_TRANSPORTER_2"/>
    <property type="match status" value="1"/>
</dbReference>
<feature type="transmembrane region" description="Helical" evidence="9">
    <location>
        <begin position="377"/>
        <end position="400"/>
    </location>
</feature>
<evidence type="ECO:0000259" key="10">
    <source>
        <dbReference type="PROSITE" id="PS50893"/>
    </source>
</evidence>
<evidence type="ECO:0000256" key="1">
    <source>
        <dbReference type="ARBA" id="ARBA00004651"/>
    </source>
</evidence>
<dbReference type="PROSITE" id="PS50929">
    <property type="entry name" value="ABC_TM1F"/>
    <property type="match status" value="1"/>
</dbReference>
<keyword evidence="8 9" id="KW-0472">Membrane</keyword>
<dbReference type="SUPFAM" id="SSF52540">
    <property type="entry name" value="P-loop containing nucleoside triphosphate hydrolases"/>
    <property type="match status" value="1"/>
</dbReference>
<feature type="domain" description="ABC transporter" evidence="10">
    <location>
        <begin position="474"/>
        <end position="712"/>
    </location>
</feature>
<dbReference type="InterPro" id="IPR039421">
    <property type="entry name" value="Type_1_exporter"/>
</dbReference>
<dbReference type="RefSeq" id="WP_370596052.1">
    <property type="nucleotide sequence ID" value="NZ_JALBUR010000013.1"/>
</dbReference>
<dbReference type="PANTHER" id="PTHR24221:SF276">
    <property type="entry name" value="ABC TRANSPORTER, ATP-BINDING_PERMEASE PROTEIN"/>
    <property type="match status" value="1"/>
</dbReference>
<evidence type="ECO:0000256" key="9">
    <source>
        <dbReference type="SAM" id="Phobius"/>
    </source>
</evidence>
<evidence type="ECO:0000256" key="7">
    <source>
        <dbReference type="ARBA" id="ARBA00022989"/>
    </source>
</evidence>
<sequence>MLKAFRYLKPYWLSVLAIIGLIFGQVQAELALPDYMSDIVTYGIQYGGVKESVPEAMRASTLQHMSYFADDAADAWTIVSKGDSDYEKEYPAAKEEDIAVLKDGASPSDQAKKAFLLVSLLDSEEVLKQLNMTSADQLYAAMDASPAIKEQILSTADEKISGFTEENLTSAEIMAVKSEYTALGMDMAHLQSSYILSEGGKMLVIAALGSLAAMIAAYLASRTATGACRDMRRDVFARVESFSSEEFSHFSTASLITRTTNDIQQVQQVITMMLRIVLFAPLMGLTSLLKVLRYPGMFSILLWIIAAIVVLMLVSFILAMPRFKKIQQLVDRLNLVTREQLEGMLVIRAFNNQKTEEKRFDAVNKDITSVNIFVNRLMAVMMPAMTFLMSFVSVLIIWYGARQIDAGTMQIGAMMAFLQYAMHVLISFMIVAAIFIMIPRSSVSAKRIFEVLETKPTILDPDNPKQMPEEAEPITFDHVSFRYPGAEKDVLEDISFTANPGETVAFIGSTGSGKSTLINLIPRFFDVTKGAIYYGDTDIREVTQHDLREKIGYVPQQGVLFSGTVLSNLKYADPNAGNEAVKNALAVSQAQEFVSRMPEGVNTPIAQGGTNVSGGQKQRLSIARALTRSKAQILIFDDTFSALDYATDAKLRSALHEMVQKTKATVFIVAQRISTIRHADRIVVLDEGRVAGIGTHEELMKDCRVYQEIARSQLNQEELAR</sequence>
<name>A0AB35U8E9_9FIRM</name>
<keyword evidence="2" id="KW-0813">Transport</keyword>
<dbReference type="Gene3D" id="3.40.50.300">
    <property type="entry name" value="P-loop containing nucleotide triphosphate hydrolases"/>
    <property type="match status" value="1"/>
</dbReference>
<dbReference type="InterPro" id="IPR011527">
    <property type="entry name" value="ABC1_TM_dom"/>
</dbReference>
<feature type="transmembrane region" description="Helical" evidence="9">
    <location>
        <begin position="298"/>
        <end position="319"/>
    </location>
</feature>
<dbReference type="GO" id="GO:0005524">
    <property type="term" value="F:ATP binding"/>
    <property type="evidence" value="ECO:0007669"/>
    <property type="project" value="UniProtKB-KW"/>
</dbReference>
<feature type="domain" description="ABC transmembrane type-1" evidence="11">
    <location>
        <begin position="199"/>
        <end position="440"/>
    </location>
</feature>
<proteinExistence type="predicted"/>
<dbReference type="SUPFAM" id="SSF90123">
    <property type="entry name" value="ABC transporter transmembrane region"/>
    <property type="match status" value="1"/>
</dbReference>
<dbReference type="InterPro" id="IPR027417">
    <property type="entry name" value="P-loop_NTPase"/>
</dbReference>
<dbReference type="CDD" id="cd18548">
    <property type="entry name" value="ABC_6TM_Tm287_like"/>
    <property type="match status" value="1"/>
</dbReference>
<dbReference type="EMBL" id="JALBUR010000013">
    <property type="protein sequence ID" value="MDX8419730.1"/>
    <property type="molecule type" value="Genomic_DNA"/>
</dbReference>
<evidence type="ECO:0000256" key="5">
    <source>
        <dbReference type="ARBA" id="ARBA00022741"/>
    </source>
</evidence>
<keyword evidence="3" id="KW-1003">Cell membrane</keyword>
<reference evidence="12 13" key="1">
    <citation type="submission" date="2022-03" db="EMBL/GenBank/DDBJ databases">
        <title>Novel taxa within the pig intestine.</title>
        <authorList>
            <person name="Wylensek D."/>
            <person name="Bishof K."/>
            <person name="Afrizal A."/>
            <person name="Clavel T."/>
        </authorList>
    </citation>
    <scope>NUCLEOTIDE SEQUENCE [LARGE SCALE GENOMIC DNA]</scope>
    <source>
        <strain evidence="12 13">CLA-KB-P133</strain>
    </source>
</reference>
<dbReference type="PANTHER" id="PTHR24221">
    <property type="entry name" value="ATP-BINDING CASSETTE SUB-FAMILY B"/>
    <property type="match status" value="1"/>
</dbReference>
<evidence type="ECO:0000256" key="8">
    <source>
        <dbReference type="ARBA" id="ARBA00023136"/>
    </source>
</evidence>
<dbReference type="PROSITE" id="PS00211">
    <property type="entry name" value="ABC_TRANSPORTER_1"/>
    <property type="match status" value="1"/>
</dbReference>
<feature type="transmembrane region" description="Helical" evidence="9">
    <location>
        <begin position="202"/>
        <end position="221"/>
    </location>
</feature>
<comment type="subcellular location">
    <subcellularLocation>
        <location evidence="1">Cell membrane</location>
        <topology evidence="1">Multi-pass membrane protein</topology>
    </subcellularLocation>
</comment>
<feature type="transmembrane region" description="Helical" evidence="9">
    <location>
        <begin position="272"/>
        <end position="292"/>
    </location>
</feature>